<name>A0ABS4H2G7_9BACL</name>
<reference evidence="1 2" key="1">
    <citation type="submission" date="2021-03" db="EMBL/GenBank/DDBJ databases">
        <title>Genomic Encyclopedia of Type Strains, Phase IV (KMG-IV): sequencing the most valuable type-strain genomes for metagenomic binning, comparative biology and taxonomic classification.</title>
        <authorList>
            <person name="Goeker M."/>
        </authorList>
    </citation>
    <scope>NUCLEOTIDE SEQUENCE [LARGE SCALE GENOMIC DNA]</scope>
    <source>
        <strain evidence="1 2">DSM 23491</strain>
    </source>
</reference>
<dbReference type="RefSeq" id="WP_209846379.1">
    <property type="nucleotide sequence ID" value="NZ_CBCRVE010000002.1"/>
</dbReference>
<keyword evidence="2" id="KW-1185">Reference proteome</keyword>
<sequence>MNPIVESLMGMKLLSDEVIASDLLLTLEHRTYSLEAAIAAVASADLKSWLELQIKDIKSFQETIKHYQEQKGWIQPRLTKELLDRDLKQAAKALKQIT</sequence>
<proteinExistence type="predicted"/>
<gene>
    <name evidence="1" type="ORF">J2Z20_001171</name>
</gene>
<dbReference type="EMBL" id="JAGGKP010000001">
    <property type="protein sequence ID" value="MBP1936310.1"/>
    <property type="molecule type" value="Genomic_DNA"/>
</dbReference>
<evidence type="ECO:0008006" key="3">
    <source>
        <dbReference type="Google" id="ProtNLM"/>
    </source>
</evidence>
<dbReference type="Proteomes" id="UP001519273">
    <property type="component" value="Unassembled WGS sequence"/>
</dbReference>
<dbReference type="Pfam" id="PF07875">
    <property type="entry name" value="Coat_F"/>
    <property type="match status" value="1"/>
</dbReference>
<organism evidence="1 2">
    <name type="scientific">Paenibacillus sediminis</name>
    <dbReference type="NCBI Taxonomy" id="664909"/>
    <lineage>
        <taxon>Bacteria</taxon>
        <taxon>Bacillati</taxon>
        <taxon>Bacillota</taxon>
        <taxon>Bacilli</taxon>
        <taxon>Bacillales</taxon>
        <taxon>Paenibacillaceae</taxon>
        <taxon>Paenibacillus</taxon>
    </lineage>
</organism>
<evidence type="ECO:0000313" key="1">
    <source>
        <dbReference type="EMBL" id="MBP1936310.1"/>
    </source>
</evidence>
<accession>A0ABS4H2G7</accession>
<dbReference type="InterPro" id="IPR012851">
    <property type="entry name" value="Spore_coat_CotF-like"/>
</dbReference>
<evidence type="ECO:0000313" key="2">
    <source>
        <dbReference type="Proteomes" id="UP001519273"/>
    </source>
</evidence>
<protein>
    <recommendedName>
        <fullName evidence="3">Spore coat protein</fullName>
    </recommendedName>
</protein>
<comment type="caution">
    <text evidence="1">The sequence shown here is derived from an EMBL/GenBank/DDBJ whole genome shotgun (WGS) entry which is preliminary data.</text>
</comment>